<dbReference type="InterPro" id="IPR000192">
    <property type="entry name" value="Aminotrans_V_dom"/>
</dbReference>
<proteinExistence type="predicted"/>
<dbReference type="RefSeq" id="WP_090391862.1">
    <property type="nucleotide sequence ID" value="NZ_FMZO01000013.1"/>
</dbReference>
<evidence type="ECO:0000313" key="4">
    <source>
        <dbReference type="Proteomes" id="UP000198757"/>
    </source>
</evidence>
<dbReference type="STRING" id="1285928.SAMN04487894_1139"/>
<gene>
    <name evidence="3" type="ORF">SAMN04487894_1139</name>
</gene>
<organism evidence="3 4">
    <name type="scientific">Niabella drilacis (strain DSM 25811 / CCM 8410 / CCUG 62505 / LMG 26954 / E90)</name>
    <dbReference type="NCBI Taxonomy" id="1285928"/>
    <lineage>
        <taxon>Bacteria</taxon>
        <taxon>Pseudomonadati</taxon>
        <taxon>Bacteroidota</taxon>
        <taxon>Chitinophagia</taxon>
        <taxon>Chitinophagales</taxon>
        <taxon>Chitinophagaceae</taxon>
        <taxon>Niabella</taxon>
    </lineage>
</organism>
<evidence type="ECO:0000259" key="2">
    <source>
        <dbReference type="Pfam" id="PF00266"/>
    </source>
</evidence>
<feature type="domain" description="Aminotransferase class V" evidence="2">
    <location>
        <begin position="9"/>
        <end position="350"/>
    </location>
</feature>
<keyword evidence="3" id="KW-0456">Lyase</keyword>
<dbReference type="EMBL" id="FMZO01000013">
    <property type="protein sequence ID" value="SDD75329.1"/>
    <property type="molecule type" value="Genomic_DNA"/>
</dbReference>
<keyword evidence="1" id="KW-0663">Pyridoxal phosphate</keyword>
<protein>
    <submittedName>
        <fullName evidence="3">Selenocysteine lyase/Cysteine desulfurase</fullName>
    </submittedName>
</protein>
<dbReference type="InterPro" id="IPR015422">
    <property type="entry name" value="PyrdxlP-dep_Trfase_small"/>
</dbReference>
<dbReference type="OrthoDB" id="513408at2"/>
<dbReference type="PANTHER" id="PTHR43586:SF8">
    <property type="entry name" value="CYSTEINE DESULFURASE 1, CHLOROPLASTIC"/>
    <property type="match status" value="1"/>
</dbReference>
<evidence type="ECO:0000313" key="3">
    <source>
        <dbReference type="EMBL" id="SDD75329.1"/>
    </source>
</evidence>
<dbReference type="SUPFAM" id="SSF53383">
    <property type="entry name" value="PLP-dependent transferases"/>
    <property type="match status" value="1"/>
</dbReference>
<sequence length="361" mass="39531">MPATNNNTYLNTAACGLISPSVLKAGTGLYDHFAQNSSGAAEHWRDVERLQIKENIAGFIGAPAADIALIPNFSFGMNAVVQALTGREKVLLYKKDFPSVYAPFVINKFDIVWLDDENGFTIDPDKIESIIREQHIDLVAISHVQWQSGFRLNIKALCLLCRQHGVRTIIDATQSLGAVDLQIPDTDPDVLISSNYKWMNAGFGNGILYMNPRFAAQYPAKITGMNSNTFHIAGNGFSFDGGVANYEPGSLNMFGFAVLNQAILEKKASGMPFIEQHNRALTKMLLEELASLPVSIIGPAAVEHRSSIVVLEDKNGLHAHLSQNNVITTGRNGLVRISIHLHNTEADIDTVVCCIKDWAKL</sequence>
<dbReference type="Pfam" id="PF00266">
    <property type="entry name" value="Aminotran_5"/>
    <property type="match status" value="1"/>
</dbReference>
<dbReference type="GO" id="GO:0016829">
    <property type="term" value="F:lyase activity"/>
    <property type="evidence" value="ECO:0007669"/>
    <property type="project" value="UniProtKB-KW"/>
</dbReference>
<keyword evidence="4" id="KW-1185">Reference proteome</keyword>
<dbReference type="Proteomes" id="UP000198757">
    <property type="component" value="Unassembled WGS sequence"/>
</dbReference>
<name>A0A1G6XAU1_NIADE</name>
<reference evidence="4" key="1">
    <citation type="submission" date="2016-10" db="EMBL/GenBank/DDBJ databases">
        <authorList>
            <person name="Varghese N."/>
            <person name="Submissions S."/>
        </authorList>
    </citation>
    <scope>NUCLEOTIDE SEQUENCE [LARGE SCALE GENOMIC DNA]</scope>
    <source>
        <strain evidence="4">DSM 25811 / CCM 8410 / LMG 26954 / E90</strain>
    </source>
</reference>
<accession>A0A1G6XAU1</accession>
<dbReference type="InterPro" id="IPR015421">
    <property type="entry name" value="PyrdxlP-dep_Trfase_major"/>
</dbReference>
<dbReference type="InterPro" id="IPR015424">
    <property type="entry name" value="PyrdxlP-dep_Trfase"/>
</dbReference>
<dbReference type="PANTHER" id="PTHR43586">
    <property type="entry name" value="CYSTEINE DESULFURASE"/>
    <property type="match status" value="1"/>
</dbReference>
<dbReference type="Gene3D" id="3.40.640.10">
    <property type="entry name" value="Type I PLP-dependent aspartate aminotransferase-like (Major domain)"/>
    <property type="match status" value="1"/>
</dbReference>
<dbReference type="Gene3D" id="3.90.1150.10">
    <property type="entry name" value="Aspartate Aminotransferase, domain 1"/>
    <property type="match status" value="1"/>
</dbReference>
<dbReference type="AlphaFoldDB" id="A0A1G6XAU1"/>
<evidence type="ECO:0000256" key="1">
    <source>
        <dbReference type="ARBA" id="ARBA00022898"/>
    </source>
</evidence>